<keyword evidence="5" id="KW-1185">Reference proteome</keyword>
<evidence type="ECO:0000313" key="4">
    <source>
        <dbReference type="EMBL" id="KAL0066125.1"/>
    </source>
</evidence>
<keyword evidence="1" id="KW-0378">Hydrolase</keyword>
<evidence type="ECO:0000256" key="2">
    <source>
        <dbReference type="ARBA" id="ARBA00038334"/>
    </source>
</evidence>
<dbReference type="SUPFAM" id="SSF53474">
    <property type="entry name" value="alpha/beta-Hydrolases"/>
    <property type="match status" value="1"/>
</dbReference>
<name>A0ABR2ZXW7_9AGAR</name>
<evidence type="ECO:0000313" key="5">
    <source>
        <dbReference type="Proteomes" id="UP001437256"/>
    </source>
</evidence>
<gene>
    <name evidence="4" type="ORF">AAF712_006957</name>
</gene>
<dbReference type="InterPro" id="IPR000639">
    <property type="entry name" value="Epox_hydrolase-like"/>
</dbReference>
<dbReference type="EMBL" id="JBBXMP010000039">
    <property type="protein sequence ID" value="KAL0066125.1"/>
    <property type="molecule type" value="Genomic_DNA"/>
</dbReference>
<dbReference type="Proteomes" id="UP001437256">
    <property type="component" value="Unassembled WGS sequence"/>
</dbReference>
<dbReference type="PANTHER" id="PTHR43329">
    <property type="entry name" value="EPOXIDE HYDROLASE"/>
    <property type="match status" value="1"/>
</dbReference>
<accession>A0ABR2ZXW7</accession>
<feature type="domain" description="AB hydrolase-1" evidence="3">
    <location>
        <begin position="83"/>
        <end position="365"/>
    </location>
</feature>
<evidence type="ECO:0000256" key="1">
    <source>
        <dbReference type="ARBA" id="ARBA00022801"/>
    </source>
</evidence>
<sequence>MSQQNGSPLQTCMSMRLSITFLTIGIAALVFLPLAPIVSAAAATGISKRNFLDPANYKNATTSRGITYNYYFTPPASNDKRFLVFLHGWPGLSYDYRFQADFFKEAGYGLIIPDMLGYGNTDRPTDPEMYKSTLISRDIVDILDAESVDNNVVVVGHDWGSKIASRLGNYFPERFSAFGFLAVGNLGAASLKFETPYPVALNLTKAVLGYENFGYWDFFARPGAHEILENRLESLFSLVHSTNAVEFVEHWSPLGTLEAWVTNDRRSASTVWTPEEEAHYLQAYSLPDAIEASLAWYKIVVSDIEAQDNKNIPPENLVIKKPVLFSAALQDFVAIAPVQIKATLDTSANSTIHLYNAGHWVHWEAKDEVNRDLLAWIERLK</sequence>
<dbReference type="InterPro" id="IPR000073">
    <property type="entry name" value="AB_hydrolase_1"/>
</dbReference>
<dbReference type="PRINTS" id="PR00412">
    <property type="entry name" value="EPOXHYDRLASE"/>
</dbReference>
<reference evidence="4 5" key="1">
    <citation type="submission" date="2024-05" db="EMBL/GenBank/DDBJ databases">
        <title>A draft genome resource for the thread blight pathogen Marasmius tenuissimus strain MS-2.</title>
        <authorList>
            <person name="Yulfo-Soto G.E."/>
            <person name="Baruah I.K."/>
            <person name="Amoako-Attah I."/>
            <person name="Bukari Y."/>
            <person name="Meinhardt L.W."/>
            <person name="Bailey B.A."/>
            <person name="Cohen S.P."/>
        </authorList>
    </citation>
    <scope>NUCLEOTIDE SEQUENCE [LARGE SCALE GENOMIC DNA]</scope>
    <source>
        <strain evidence="4 5">MS-2</strain>
    </source>
</reference>
<comment type="similarity">
    <text evidence="2">Belongs to the AB hydrolase superfamily. Epoxide hydrolase family.</text>
</comment>
<organism evidence="4 5">
    <name type="scientific">Marasmius tenuissimus</name>
    <dbReference type="NCBI Taxonomy" id="585030"/>
    <lineage>
        <taxon>Eukaryota</taxon>
        <taxon>Fungi</taxon>
        <taxon>Dikarya</taxon>
        <taxon>Basidiomycota</taxon>
        <taxon>Agaricomycotina</taxon>
        <taxon>Agaricomycetes</taxon>
        <taxon>Agaricomycetidae</taxon>
        <taxon>Agaricales</taxon>
        <taxon>Marasmiineae</taxon>
        <taxon>Marasmiaceae</taxon>
        <taxon>Marasmius</taxon>
    </lineage>
</organism>
<protein>
    <recommendedName>
        <fullName evidence="3">AB hydrolase-1 domain-containing protein</fullName>
    </recommendedName>
</protein>
<comment type="caution">
    <text evidence="4">The sequence shown here is derived from an EMBL/GenBank/DDBJ whole genome shotgun (WGS) entry which is preliminary data.</text>
</comment>
<evidence type="ECO:0000259" key="3">
    <source>
        <dbReference type="Pfam" id="PF00561"/>
    </source>
</evidence>
<dbReference type="Gene3D" id="3.40.50.1820">
    <property type="entry name" value="alpha/beta hydrolase"/>
    <property type="match status" value="1"/>
</dbReference>
<proteinExistence type="inferred from homology"/>
<dbReference type="Pfam" id="PF00561">
    <property type="entry name" value="Abhydrolase_1"/>
    <property type="match status" value="1"/>
</dbReference>
<dbReference type="InterPro" id="IPR029058">
    <property type="entry name" value="AB_hydrolase_fold"/>
</dbReference>